<evidence type="ECO:0000313" key="2">
    <source>
        <dbReference type="Proteomes" id="UP000717364"/>
    </source>
</evidence>
<comment type="caution">
    <text evidence="1">The sequence shown here is derived from an EMBL/GenBank/DDBJ whole genome shotgun (WGS) entry which is preliminary data.</text>
</comment>
<keyword evidence="2" id="KW-1185">Reference proteome</keyword>
<organism evidence="1 2">
    <name type="scientific">Leptothoe spongobia TAU-MAC 1115</name>
    <dbReference type="NCBI Taxonomy" id="1967444"/>
    <lineage>
        <taxon>Bacteria</taxon>
        <taxon>Bacillati</taxon>
        <taxon>Cyanobacteriota</taxon>
        <taxon>Cyanophyceae</taxon>
        <taxon>Nodosilineales</taxon>
        <taxon>Cymatolegaceae</taxon>
        <taxon>Leptothoe</taxon>
        <taxon>Leptothoe spongobia</taxon>
    </lineage>
</organism>
<keyword evidence="1" id="KW-0808">Transferase</keyword>
<proteinExistence type="predicted"/>
<dbReference type="RefSeq" id="WP_215610775.1">
    <property type="nucleotide sequence ID" value="NZ_JADOES010000056.1"/>
</dbReference>
<evidence type="ECO:0000313" key="1">
    <source>
        <dbReference type="EMBL" id="MBT9317711.1"/>
    </source>
</evidence>
<protein>
    <submittedName>
        <fullName evidence="1">Class I SAM-dependent methyltransferase</fullName>
    </submittedName>
</protein>
<dbReference type="Gene3D" id="3.40.50.150">
    <property type="entry name" value="Vaccinia Virus protein VP39"/>
    <property type="match status" value="1"/>
</dbReference>
<name>A0A947GRZ3_9CYAN</name>
<gene>
    <name evidence="1" type="ORF">IXB50_20015</name>
</gene>
<reference evidence="1" key="2">
    <citation type="journal article" date="2021" name="Mar. Drugs">
        <title>Genome Reduction and Secondary Metabolism of the Marine Sponge-Associated Cyanobacterium Leptothoe.</title>
        <authorList>
            <person name="Konstantinou D."/>
            <person name="Popin R.V."/>
            <person name="Fewer D.P."/>
            <person name="Sivonen K."/>
            <person name="Gkelis S."/>
        </authorList>
    </citation>
    <scope>NUCLEOTIDE SEQUENCE</scope>
    <source>
        <strain evidence="1">TAU-MAC 1115</strain>
    </source>
</reference>
<keyword evidence="1" id="KW-0489">Methyltransferase</keyword>
<dbReference type="GO" id="GO:0032259">
    <property type="term" value="P:methylation"/>
    <property type="evidence" value="ECO:0007669"/>
    <property type="project" value="UniProtKB-KW"/>
</dbReference>
<dbReference type="AlphaFoldDB" id="A0A947GRZ3"/>
<accession>A0A947GRZ3</accession>
<reference evidence="1" key="1">
    <citation type="submission" date="2020-11" db="EMBL/GenBank/DDBJ databases">
        <authorList>
            <person name="Konstantinou D."/>
            <person name="Gkelis S."/>
            <person name="Popin R."/>
            <person name="Fewer D."/>
            <person name="Sivonen K."/>
        </authorList>
    </citation>
    <scope>NUCLEOTIDE SEQUENCE</scope>
    <source>
        <strain evidence="1">TAU-MAC 1115</strain>
    </source>
</reference>
<dbReference type="GO" id="GO:0008168">
    <property type="term" value="F:methyltransferase activity"/>
    <property type="evidence" value="ECO:0007669"/>
    <property type="project" value="UniProtKB-KW"/>
</dbReference>
<dbReference type="InterPro" id="IPR029063">
    <property type="entry name" value="SAM-dependent_MTases_sf"/>
</dbReference>
<dbReference type="Proteomes" id="UP000717364">
    <property type="component" value="Unassembled WGS sequence"/>
</dbReference>
<dbReference type="SUPFAM" id="SSF53335">
    <property type="entry name" value="S-adenosyl-L-methionine-dependent methyltransferases"/>
    <property type="match status" value="1"/>
</dbReference>
<sequence>MTDSDYQKYCDESMKSARLTTLFNLFEEVARGKIQAPQQPIEANLEFLSQDPDLVVYHDLLQKNMGHFYKHYCASVPFITEELCRLGIALCRFAQHLSENNNSCFTYYETSGADGAQGNTIAEYSHGLIKTLTDSPTMGNKENFYSLCNHNHSKFYHGGFFEMTPELIASKPELDIYTDGFDFIYTSATFQFYGSDRVKQLKYLKRLLKEDGLMIVMEKLRQPTTQEYERLERIKDEKFKSRYFSEEENKWKDATFVKKGIEVHQVDFNTIVNALKKHFKYGYLTWNSTNFYEFVVANNESMIQKFISLLPPAYMPAEFCAETNFIRKLF</sequence>
<dbReference type="EMBL" id="JADOES010000056">
    <property type="protein sequence ID" value="MBT9317711.1"/>
    <property type="molecule type" value="Genomic_DNA"/>
</dbReference>